<name>A0A0D3K2K6_EMIH1</name>
<dbReference type="HOGENOM" id="CLU_1589512_0_0_1"/>
<dbReference type="Pfam" id="PF00004">
    <property type="entry name" value="AAA"/>
    <property type="match status" value="1"/>
</dbReference>
<dbReference type="RefSeq" id="XP_005782420.1">
    <property type="nucleotide sequence ID" value="XM_005782363.1"/>
</dbReference>
<dbReference type="PROSITE" id="PS00674">
    <property type="entry name" value="AAA"/>
    <property type="match status" value="1"/>
</dbReference>
<organism evidence="6 7">
    <name type="scientific">Emiliania huxleyi (strain CCMP1516)</name>
    <dbReference type="NCBI Taxonomy" id="280463"/>
    <lineage>
        <taxon>Eukaryota</taxon>
        <taxon>Haptista</taxon>
        <taxon>Haptophyta</taxon>
        <taxon>Prymnesiophyceae</taxon>
        <taxon>Isochrysidales</taxon>
        <taxon>Noelaerhabdaceae</taxon>
        <taxon>Emiliania</taxon>
    </lineage>
</organism>
<evidence type="ECO:0000259" key="5">
    <source>
        <dbReference type="Pfam" id="PF00004"/>
    </source>
</evidence>
<dbReference type="Proteomes" id="UP000013827">
    <property type="component" value="Unassembled WGS sequence"/>
</dbReference>
<dbReference type="GO" id="GO:0005524">
    <property type="term" value="F:ATP binding"/>
    <property type="evidence" value="ECO:0007669"/>
    <property type="project" value="UniProtKB-KW"/>
</dbReference>
<keyword evidence="2 3" id="KW-0067">ATP-binding</keyword>
<dbReference type="PANTHER" id="PTHR23073">
    <property type="entry name" value="26S PROTEASOME REGULATORY SUBUNIT"/>
    <property type="match status" value="1"/>
</dbReference>
<keyword evidence="1 3" id="KW-0547">Nucleotide-binding</keyword>
<evidence type="ECO:0000256" key="4">
    <source>
        <dbReference type="SAM" id="MobiDB-lite"/>
    </source>
</evidence>
<dbReference type="EnsemblProtists" id="EOD29991">
    <property type="protein sequence ID" value="EOD29991"/>
    <property type="gene ID" value="EMIHUDRAFT_352966"/>
</dbReference>
<evidence type="ECO:0000256" key="3">
    <source>
        <dbReference type="RuleBase" id="RU003651"/>
    </source>
</evidence>
<dbReference type="InterPro" id="IPR027417">
    <property type="entry name" value="P-loop_NTPase"/>
</dbReference>
<feature type="compositionally biased region" description="Gly residues" evidence="4">
    <location>
        <begin position="153"/>
        <end position="168"/>
    </location>
</feature>
<dbReference type="GO" id="GO:0016887">
    <property type="term" value="F:ATP hydrolysis activity"/>
    <property type="evidence" value="ECO:0007669"/>
    <property type="project" value="InterPro"/>
</dbReference>
<comment type="similarity">
    <text evidence="3">Belongs to the AAA ATPase family.</text>
</comment>
<dbReference type="PaxDb" id="2903-EOD29991"/>
<reference evidence="7" key="1">
    <citation type="journal article" date="2013" name="Nature">
        <title>Pan genome of the phytoplankton Emiliania underpins its global distribution.</title>
        <authorList>
            <person name="Read B.A."/>
            <person name="Kegel J."/>
            <person name="Klute M.J."/>
            <person name="Kuo A."/>
            <person name="Lefebvre S.C."/>
            <person name="Maumus F."/>
            <person name="Mayer C."/>
            <person name="Miller J."/>
            <person name="Monier A."/>
            <person name="Salamov A."/>
            <person name="Young J."/>
            <person name="Aguilar M."/>
            <person name="Claverie J.M."/>
            <person name="Frickenhaus S."/>
            <person name="Gonzalez K."/>
            <person name="Herman E.K."/>
            <person name="Lin Y.C."/>
            <person name="Napier J."/>
            <person name="Ogata H."/>
            <person name="Sarno A.F."/>
            <person name="Shmutz J."/>
            <person name="Schroeder D."/>
            <person name="de Vargas C."/>
            <person name="Verret F."/>
            <person name="von Dassow P."/>
            <person name="Valentin K."/>
            <person name="Van de Peer Y."/>
            <person name="Wheeler G."/>
            <person name="Dacks J.B."/>
            <person name="Delwiche C.F."/>
            <person name="Dyhrman S.T."/>
            <person name="Glockner G."/>
            <person name="John U."/>
            <person name="Richards T."/>
            <person name="Worden A.Z."/>
            <person name="Zhang X."/>
            <person name="Grigoriev I.V."/>
            <person name="Allen A.E."/>
            <person name="Bidle K."/>
            <person name="Borodovsky M."/>
            <person name="Bowler C."/>
            <person name="Brownlee C."/>
            <person name="Cock J.M."/>
            <person name="Elias M."/>
            <person name="Gladyshev V.N."/>
            <person name="Groth M."/>
            <person name="Guda C."/>
            <person name="Hadaegh A."/>
            <person name="Iglesias-Rodriguez M.D."/>
            <person name="Jenkins J."/>
            <person name="Jones B.M."/>
            <person name="Lawson T."/>
            <person name="Leese F."/>
            <person name="Lindquist E."/>
            <person name="Lobanov A."/>
            <person name="Lomsadze A."/>
            <person name="Malik S.B."/>
            <person name="Marsh M.E."/>
            <person name="Mackinder L."/>
            <person name="Mock T."/>
            <person name="Mueller-Roeber B."/>
            <person name="Pagarete A."/>
            <person name="Parker M."/>
            <person name="Probert I."/>
            <person name="Quesneville H."/>
            <person name="Raines C."/>
            <person name="Rensing S.A."/>
            <person name="Riano-Pachon D.M."/>
            <person name="Richier S."/>
            <person name="Rokitta S."/>
            <person name="Shiraiwa Y."/>
            <person name="Soanes D.M."/>
            <person name="van der Giezen M."/>
            <person name="Wahlund T.M."/>
            <person name="Williams B."/>
            <person name="Wilson W."/>
            <person name="Wolfe G."/>
            <person name="Wurch L.L."/>
        </authorList>
    </citation>
    <scope>NUCLEOTIDE SEQUENCE</scope>
</reference>
<evidence type="ECO:0000313" key="6">
    <source>
        <dbReference type="EnsemblProtists" id="EOD29991"/>
    </source>
</evidence>
<keyword evidence="7" id="KW-1185">Reference proteome</keyword>
<dbReference type="eggNOG" id="KOG0730">
    <property type="taxonomic scope" value="Eukaryota"/>
</dbReference>
<feature type="domain" description="ATPase AAA-type core" evidence="5">
    <location>
        <begin position="2"/>
        <end position="51"/>
    </location>
</feature>
<accession>A0A0D3K2K6</accession>
<dbReference type="Gene3D" id="3.40.50.300">
    <property type="entry name" value="P-loop containing nucleotide triphosphate hydrolases"/>
    <property type="match status" value="1"/>
</dbReference>
<dbReference type="InterPro" id="IPR003959">
    <property type="entry name" value="ATPase_AAA_core"/>
</dbReference>
<evidence type="ECO:0000256" key="1">
    <source>
        <dbReference type="ARBA" id="ARBA00022741"/>
    </source>
</evidence>
<dbReference type="InterPro" id="IPR050221">
    <property type="entry name" value="26S_Proteasome_ATPase"/>
</dbReference>
<dbReference type="Gene3D" id="1.10.8.60">
    <property type="match status" value="1"/>
</dbReference>
<dbReference type="GeneID" id="17275265"/>
<evidence type="ECO:0000313" key="7">
    <source>
        <dbReference type="Proteomes" id="UP000013827"/>
    </source>
</evidence>
<dbReference type="KEGG" id="ehx:EMIHUDRAFT_352966"/>
<dbReference type="STRING" id="2903.R1F443"/>
<reference evidence="6" key="2">
    <citation type="submission" date="2024-10" db="UniProtKB">
        <authorList>
            <consortium name="EnsemblProtists"/>
        </authorList>
    </citation>
    <scope>IDENTIFICATION</scope>
</reference>
<protein>
    <recommendedName>
        <fullName evidence="5">ATPase AAA-type core domain-containing protein</fullName>
    </recommendedName>
</protein>
<dbReference type="AlphaFoldDB" id="A0A0D3K2K6"/>
<proteinExistence type="inferred from homology"/>
<dbReference type="SUPFAM" id="SSF52540">
    <property type="entry name" value="P-loop containing nucleoside triphosphate hydrolases"/>
    <property type="match status" value="1"/>
</dbReference>
<dbReference type="InterPro" id="IPR003960">
    <property type="entry name" value="ATPase_AAA_CS"/>
</dbReference>
<feature type="compositionally biased region" description="Basic and acidic residues" evidence="4">
    <location>
        <begin position="123"/>
        <end position="138"/>
    </location>
</feature>
<sequence>MHEASRRMLSVLLRRLDGMDAQKEVTLIAATNRRTDLDSALLSRFDVRVHFAAPEAAGRSQIFGLYAKHLAAAELSRLGDAAVGLSGRDILDVCRQAERRWVCTRLRSKASTDELPPLEQYEEALRRRLETSGEREDGAGGAGRPPQRPPFAGPGGVGLGPGGLSTPN</sequence>
<feature type="region of interest" description="Disordered" evidence="4">
    <location>
        <begin position="114"/>
        <end position="168"/>
    </location>
</feature>
<evidence type="ECO:0000256" key="2">
    <source>
        <dbReference type="ARBA" id="ARBA00022840"/>
    </source>
</evidence>